<feature type="domain" description="Methyltransferase type 11" evidence="1">
    <location>
        <begin position="67"/>
        <end position="166"/>
    </location>
</feature>
<dbReference type="InterPro" id="IPR029063">
    <property type="entry name" value="SAM-dependent_MTases_sf"/>
</dbReference>
<dbReference type="InterPro" id="IPR013216">
    <property type="entry name" value="Methyltransf_11"/>
</dbReference>
<dbReference type="EMBL" id="JPWI01000008">
    <property type="protein sequence ID" value="RCK45067.1"/>
    <property type="molecule type" value="Genomic_DNA"/>
</dbReference>
<dbReference type="PANTHER" id="PTHR43591:SF24">
    <property type="entry name" value="2-METHOXY-6-POLYPRENYL-1,4-BENZOQUINOL METHYLASE, MITOCHONDRIAL"/>
    <property type="match status" value="1"/>
</dbReference>
<gene>
    <name evidence="2" type="ORF">TH30_13760</name>
</gene>
<sequence>MVKASRSKKRDTMTAQTQTTWHHLSSDWINWADRLAPAAEKINRHMIEAADLEGLARLRAAAPLDVLDLASGVGEPAFSFARALGDAGGHVTASDIVPEMCDGLSARAVEESITNISVIPADMEKLPFSDQSFDVVSCRFGVMFCTDPDQALCEAHRVLRSGGRAVYMVWAPMVDNPLFAAMDAVLGNILGVGFESAGLDPFAFGHPDKSMMRLEDAGFTDIAATTHSPAGRIPEKVAFWKPQMDMLFGNVLRTASDMDRGAIDAAMFETLSPYIENGHFQVPICFHVLSAKRA</sequence>
<organism evidence="2 3">
    <name type="scientific">Thalassospira profundimaris</name>
    <dbReference type="NCBI Taxonomy" id="502049"/>
    <lineage>
        <taxon>Bacteria</taxon>
        <taxon>Pseudomonadati</taxon>
        <taxon>Pseudomonadota</taxon>
        <taxon>Alphaproteobacteria</taxon>
        <taxon>Rhodospirillales</taxon>
        <taxon>Thalassospiraceae</taxon>
        <taxon>Thalassospira</taxon>
    </lineage>
</organism>
<protein>
    <recommendedName>
        <fullName evidence="1">Methyltransferase type 11 domain-containing protein</fullName>
    </recommendedName>
</protein>
<dbReference type="PANTHER" id="PTHR43591">
    <property type="entry name" value="METHYLTRANSFERASE"/>
    <property type="match status" value="1"/>
</dbReference>
<evidence type="ECO:0000313" key="3">
    <source>
        <dbReference type="Proteomes" id="UP000252255"/>
    </source>
</evidence>
<reference evidence="2 3" key="1">
    <citation type="submission" date="2014-07" db="EMBL/GenBank/DDBJ databases">
        <title>Draft genome sequence of Thalassospira profundimaris PR54-5.</title>
        <authorList>
            <person name="Lai Q."/>
            <person name="Shao Z."/>
        </authorList>
    </citation>
    <scope>NUCLEOTIDE SEQUENCE [LARGE SCALE GENOMIC DNA]</scope>
    <source>
        <strain evidence="2 3">PR54-5</strain>
    </source>
</reference>
<dbReference type="GO" id="GO:0008757">
    <property type="term" value="F:S-adenosylmethionine-dependent methyltransferase activity"/>
    <property type="evidence" value="ECO:0007669"/>
    <property type="project" value="InterPro"/>
</dbReference>
<name>A0A367WUK7_9PROT</name>
<dbReference type="CDD" id="cd02440">
    <property type="entry name" value="AdoMet_MTases"/>
    <property type="match status" value="1"/>
</dbReference>
<dbReference type="SUPFAM" id="SSF53335">
    <property type="entry name" value="S-adenosyl-L-methionine-dependent methyltransferases"/>
    <property type="match status" value="1"/>
</dbReference>
<evidence type="ECO:0000259" key="1">
    <source>
        <dbReference type="Pfam" id="PF08241"/>
    </source>
</evidence>
<dbReference type="Gene3D" id="3.40.50.150">
    <property type="entry name" value="Vaccinia Virus protein VP39"/>
    <property type="match status" value="1"/>
</dbReference>
<proteinExistence type="predicted"/>
<dbReference type="AlphaFoldDB" id="A0A367WUK7"/>
<comment type="caution">
    <text evidence="2">The sequence shown here is derived from an EMBL/GenBank/DDBJ whole genome shotgun (WGS) entry which is preliminary data.</text>
</comment>
<accession>A0A367WUK7</accession>
<dbReference type="Pfam" id="PF08241">
    <property type="entry name" value="Methyltransf_11"/>
    <property type="match status" value="1"/>
</dbReference>
<dbReference type="Proteomes" id="UP000252255">
    <property type="component" value="Unassembled WGS sequence"/>
</dbReference>
<evidence type="ECO:0000313" key="2">
    <source>
        <dbReference type="EMBL" id="RCK45067.1"/>
    </source>
</evidence>